<name>A0A9X6YQB8_BACCE</name>
<evidence type="ECO:0000313" key="1">
    <source>
        <dbReference type="EMBL" id="PEQ83388.1"/>
    </source>
</evidence>
<dbReference type="EMBL" id="NTXW01000044">
    <property type="protein sequence ID" value="PEQ83388.1"/>
    <property type="molecule type" value="Genomic_DNA"/>
</dbReference>
<dbReference type="AlphaFoldDB" id="A0A9X6YQB8"/>
<dbReference type="GO" id="GO:0009295">
    <property type="term" value="C:nucleoid"/>
    <property type="evidence" value="ECO:0007669"/>
    <property type="project" value="InterPro"/>
</dbReference>
<accession>A0A9X6YQB8</accession>
<evidence type="ECO:0000313" key="2">
    <source>
        <dbReference type="Proteomes" id="UP000219869"/>
    </source>
</evidence>
<dbReference type="Pfam" id="PF04245">
    <property type="entry name" value="NA37"/>
    <property type="match status" value="1"/>
</dbReference>
<dbReference type="InterPro" id="IPR007358">
    <property type="entry name" value="Nucleoid_associated_NdpA"/>
</dbReference>
<organism evidence="1 2">
    <name type="scientific">Bacillus cereus</name>
    <dbReference type="NCBI Taxonomy" id="1396"/>
    <lineage>
        <taxon>Bacteria</taxon>
        <taxon>Bacillati</taxon>
        <taxon>Bacillota</taxon>
        <taxon>Bacilli</taxon>
        <taxon>Bacillales</taxon>
        <taxon>Bacillaceae</taxon>
        <taxon>Bacillus</taxon>
        <taxon>Bacillus cereus group</taxon>
    </lineage>
</organism>
<evidence type="ECO:0008006" key="3">
    <source>
        <dbReference type="Google" id="ProtNLM"/>
    </source>
</evidence>
<comment type="caution">
    <text evidence="1">The sequence shown here is derived from an EMBL/GenBank/DDBJ whole genome shotgun (WGS) entry which is preliminary data.</text>
</comment>
<sequence>MGYSLINTGEADQMLDLSKCELEKAILHYIANPLEKVKSVISDNVINDNSRFQKAFLKLSFNKFEENEICKFFHESELNLNEVYSFSREILKKDNDFIGNSQKIAKHLIEVSRHPNIKGGELLILKFAGARYEEEEVEILSIVKVEEKEQFLQVNNLDERLTISSFKGINLKQNNKLGLIMFFKEKDESLVFVKNRKKDDSVFWKENFLNVRYKIDEKYKTEQLLKECRQFINNSPEFAPEEKVDYLSKSIDFFKEETYFDTEKYVEKVFKEKNIDVNHLQKQIKPFETNITPEAVRKVEKKFIKTIVLDSDISIRISMGDIGNVNKILEKGFDVDKNKKYYKIYFEEEK</sequence>
<gene>
    <name evidence="1" type="ORF">CN475_22870</name>
</gene>
<protein>
    <recommendedName>
        <fullName evidence="3">Nucleoid-associated protein</fullName>
    </recommendedName>
</protein>
<dbReference type="Proteomes" id="UP000219869">
    <property type="component" value="Unassembled WGS sequence"/>
</dbReference>
<proteinExistence type="predicted"/>
<reference evidence="1 2" key="1">
    <citation type="submission" date="2017-09" db="EMBL/GenBank/DDBJ databases">
        <title>Large-scale bioinformatics analysis of Bacillus genomes uncovers conserved roles of natural products in bacterial physiology.</title>
        <authorList>
            <consortium name="Agbiome Team Llc"/>
            <person name="Bleich R.M."/>
            <person name="Kirk G.J."/>
            <person name="Santa Maria K.C."/>
            <person name="Allen S.E."/>
            <person name="Farag S."/>
            <person name="Shank E.A."/>
            <person name="Bowers A."/>
        </authorList>
    </citation>
    <scope>NUCLEOTIDE SEQUENCE [LARGE SCALE GENOMIC DNA]</scope>
    <source>
        <strain evidence="1 2">AFS006334</strain>
    </source>
</reference>